<proteinExistence type="predicted"/>
<dbReference type="InterPro" id="IPR009252">
    <property type="entry name" value="Cell_div_ZapB"/>
</dbReference>
<dbReference type="EMBL" id="LNQE01000996">
    <property type="protein sequence ID" value="KUG22017.1"/>
    <property type="molecule type" value="Genomic_DNA"/>
</dbReference>
<reference evidence="3" key="1">
    <citation type="journal article" date="2015" name="Proc. Natl. Acad. Sci. U.S.A.">
        <title>Networks of energetic and metabolic interactions define dynamics in microbial communities.</title>
        <authorList>
            <person name="Embree M."/>
            <person name="Liu J.K."/>
            <person name="Al-Bassam M.M."/>
            <person name="Zengler K."/>
        </authorList>
    </citation>
    <scope>NUCLEOTIDE SEQUENCE</scope>
</reference>
<evidence type="ECO:0000256" key="1">
    <source>
        <dbReference type="ARBA" id="ARBA00023054"/>
    </source>
</evidence>
<name>A0A0W8FMP0_9ZZZZ</name>
<accession>A0A0W8FMP0</accession>
<dbReference type="AlphaFoldDB" id="A0A0W8FMP0"/>
<sequence>MFDEGRMKSTVELEKFKKLEDKIKVIVNEKVSFKKQIHILEETLKNKEAELEGVKDKLKALDEERNSVRARVDALLELIADIDSVK</sequence>
<protein>
    <recommendedName>
        <fullName evidence="4">Cell division protein ZapB</fullName>
    </recommendedName>
</protein>
<comment type="caution">
    <text evidence="3">The sequence shown here is derived from an EMBL/GenBank/DDBJ whole genome shotgun (WGS) entry which is preliminary data.</text>
</comment>
<gene>
    <name evidence="3" type="ORF">ASZ90_008218</name>
</gene>
<evidence type="ECO:0008006" key="4">
    <source>
        <dbReference type="Google" id="ProtNLM"/>
    </source>
</evidence>
<feature type="coiled-coil region" evidence="2">
    <location>
        <begin position="30"/>
        <end position="78"/>
    </location>
</feature>
<organism evidence="3">
    <name type="scientific">hydrocarbon metagenome</name>
    <dbReference type="NCBI Taxonomy" id="938273"/>
    <lineage>
        <taxon>unclassified sequences</taxon>
        <taxon>metagenomes</taxon>
        <taxon>ecological metagenomes</taxon>
    </lineage>
</organism>
<dbReference type="Pfam" id="PF06005">
    <property type="entry name" value="ZapB"/>
    <property type="match status" value="1"/>
</dbReference>
<keyword evidence="1 2" id="KW-0175">Coiled coil</keyword>
<evidence type="ECO:0000313" key="3">
    <source>
        <dbReference type="EMBL" id="KUG22017.1"/>
    </source>
</evidence>
<evidence type="ECO:0000256" key="2">
    <source>
        <dbReference type="SAM" id="Coils"/>
    </source>
</evidence>